<dbReference type="FunFam" id="3.50.80.10:FF:000001">
    <property type="entry name" value="D-aminoacyl-tRNA deacylase"/>
    <property type="match status" value="1"/>
</dbReference>
<comment type="domain">
    <text evidence="2">A Gly-cisPro motif from one monomer fits into the active site of the other monomer to allow specific chiral rejection of L-amino acids.</text>
</comment>
<dbReference type="Proteomes" id="UP000255082">
    <property type="component" value="Unassembled WGS sequence"/>
</dbReference>
<comment type="catalytic activity">
    <reaction evidence="2">
        <text>a D-aminoacyl-tRNA + H2O = a tRNA + a D-alpha-amino acid + H(+)</text>
        <dbReference type="Rhea" id="RHEA:13953"/>
        <dbReference type="Rhea" id="RHEA-COMP:10123"/>
        <dbReference type="Rhea" id="RHEA-COMP:10124"/>
        <dbReference type="ChEBI" id="CHEBI:15377"/>
        <dbReference type="ChEBI" id="CHEBI:15378"/>
        <dbReference type="ChEBI" id="CHEBI:59871"/>
        <dbReference type="ChEBI" id="CHEBI:78442"/>
        <dbReference type="ChEBI" id="CHEBI:79333"/>
        <dbReference type="EC" id="3.1.1.96"/>
    </reaction>
</comment>
<organism evidence="3 4">
    <name type="scientific">Nocardia africana</name>
    <dbReference type="NCBI Taxonomy" id="134964"/>
    <lineage>
        <taxon>Bacteria</taxon>
        <taxon>Bacillati</taxon>
        <taxon>Actinomycetota</taxon>
        <taxon>Actinomycetes</taxon>
        <taxon>Mycobacteriales</taxon>
        <taxon>Nocardiaceae</taxon>
        <taxon>Nocardia</taxon>
    </lineage>
</organism>
<gene>
    <name evidence="2 3" type="primary">dtd</name>
    <name evidence="3" type="ORF">NCTC13184_01152</name>
</gene>
<evidence type="ECO:0000256" key="2">
    <source>
        <dbReference type="HAMAP-Rule" id="MF_00518"/>
    </source>
</evidence>
<evidence type="ECO:0000313" key="3">
    <source>
        <dbReference type="EMBL" id="SUA41806.1"/>
    </source>
</evidence>
<dbReference type="GO" id="GO:0043908">
    <property type="term" value="F:Ser(Gly)-tRNA(Ala) hydrolase activity"/>
    <property type="evidence" value="ECO:0007669"/>
    <property type="project" value="UniProtKB-UniRule"/>
</dbReference>
<dbReference type="HAMAP" id="MF_00518">
    <property type="entry name" value="Deacylase_Dtd"/>
    <property type="match status" value="1"/>
</dbReference>
<name>A0A378WKL0_9NOCA</name>
<dbReference type="InterPro" id="IPR023509">
    <property type="entry name" value="DTD-like_sf"/>
</dbReference>
<dbReference type="NCBIfam" id="TIGR00256">
    <property type="entry name" value="D-aminoacyl-tRNA deacylase"/>
    <property type="match status" value="1"/>
</dbReference>
<dbReference type="EMBL" id="UGRU01000001">
    <property type="protein sequence ID" value="SUA41806.1"/>
    <property type="molecule type" value="Genomic_DNA"/>
</dbReference>
<comment type="subcellular location">
    <subcellularLocation>
        <location evidence="2">Cytoplasm</location>
    </subcellularLocation>
</comment>
<keyword evidence="2" id="KW-0963">Cytoplasm</keyword>
<dbReference type="GO" id="GO:0019478">
    <property type="term" value="P:D-amino acid catabolic process"/>
    <property type="evidence" value="ECO:0007669"/>
    <property type="project" value="UniProtKB-UniRule"/>
</dbReference>
<dbReference type="Gene3D" id="3.50.80.10">
    <property type="entry name" value="D-tyrosyl-tRNA(Tyr) deacylase"/>
    <property type="match status" value="1"/>
</dbReference>
<dbReference type="InterPro" id="IPR003732">
    <property type="entry name" value="Daa-tRNA_deacyls_DTD"/>
</dbReference>
<dbReference type="GO" id="GO:0051500">
    <property type="term" value="F:D-tyrosyl-tRNA(Tyr) deacylase activity"/>
    <property type="evidence" value="ECO:0007669"/>
    <property type="project" value="TreeGrafter"/>
</dbReference>
<dbReference type="SUPFAM" id="SSF69500">
    <property type="entry name" value="DTD-like"/>
    <property type="match status" value="1"/>
</dbReference>
<keyword evidence="2 3" id="KW-0378">Hydrolase</keyword>
<dbReference type="EC" id="3.1.1.-" evidence="2"/>
<evidence type="ECO:0000313" key="4">
    <source>
        <dbReference type="Proteomes" id="UP000255082"/>
    </source>
</evidence>
<dbReference type="AlphaFoldDB" id="A0A378WKL0"/>
<dbReference type="EC" id="3.1.1.96" evidence="2"/>
<comment type="similarity">
    <text evidence="1 2">Belongs to the DTD family.</text>
</comment>
<dbReference type="GO" id="GO:0106026">
    <property type="term" value="F:Gly-tRNA(Ala) deacylase activity"/>
    <property type="evidence" value="ECO:0007669"/>
    <property type="project" value="UniProtKB-UniRule"/>
</dbReference>
<dbReference type="PANTHER" id="PTHR10472">
    <property type="entry name" value="D-TYROSYL-TRNA TYR DEACYLASE"/>
    <property type="match status" value="1"/>
</dbReference>
<dbReference type="GO" id="GO:0005737">
    <property type="term" value="C:cytoplasm"/>
    <property type="evidence" value="ECO:0007669"/>
    <property type="project" value="UniProtKB-SubCell"/>
</dbReference>
<comment type="catalytic activity">
    <reaction evidence="2">
        <text>glycyl-tRNA(Ala) + H2O = tRNA(Ala) + glycine + H(+)</text>
        <dbReference type="Rhea" id="RHEA:53744"/>
        <dbReference type="Rhea" id="RHEA-COMP:9657"/>
        <dbReference type="Rhea" id="RHEA-COMP:13640"/>
        <dbReference type="ChEBI" id="CHEBI:15377"/>
        <dbReference type="ChEBI" id="CHEBI:15378"/>
        <dbReference type="ChEBI" id="CHEBI:57305"/>
        <dbReference type="ChEBI" id="CHEBI:78442"/>
        <dbReference type="ChEBI" id="CHEBI:78522"/>
    </reaction>
</comment>
<sequence length="151" mass="15661">MMEGMRILVQRVSSARVTVDDEVVGEIDPPAMGVPHGLLALVGVTGTDTAALAKTLADKLFRLRILEGERSAADLGAPILVVSQFTLYADTAKGRRPSWSAAAPGAVAEPLVAEFAAALRDLGATVATGRFGAHMQVSLVNDGPVTLLLEA</sequence>
<feature type="short sequence motif" description="Gly-cisPro motif, important for rejection of L-amino acids" evidence="2">
    <location>
        <begin position="143"/>
        <end position="144"/>
    </location>
</feature>
<comment type="function">
    <text evidence="2">An aminoacyl-tRNA editing enzyme that deacylates mischarged D-aminoacyl-tRNAs. Also deacylates mischarged glycyl-tRNA(Ala), protecting cells against glycine mischarging by AlaRS. Acts via tRNA-based rather than protein-based catalysis; rejects L-amino acids rather than detecting D-amino acids in the active site. By recycling D-aminoacyl-tRNA to D-amino acids and free tRNA molecules, this enzyme counteracts the toxicity associated with the formation of D-aminoacyl-tRNA entities in vivo and helps enforce protein L-homochirality.</text>
</comment>
<comment type="subunit">
    <text evidence="2">Homodimer.</text>
</comment>
<protein>
    <recommendedName>
        <fullName evidence="2">D-aminoacyl-tRNA deacylase</fullName>
        <shortName evidence="2">DTD</shortName>
        <ecNumber evidence="2">3.1.1.96</ecNumber>
    </recommendedName>
    <alternativeName>
        <fullName evidence="2">Gly-tRNA(Ala) deacylase</fullName>
        <ecNumber evidence="2">3.1.1.-</ecNumber>
    </alternativeName>
</protein>
<dbReference type="Pfam" id="PF02580">
    <property type="entry name" value="Tyr_Deacylase"/>
    <property type="match status" value="1"/>
</dbReference>
<accession>A0A378WKL0</accession>
<dbReference type="GO" id="GO:0000049">
    <property type="term" value="F:tRNA binding"/>
    <property type="evidence" value="ECO:0007669"/>
    <property type="project" value="UniProtKB-UniRule"/>
</dbReference>
<keyword evidence="2" id="KW-0820">tRNA-binding</keyword>
<reference evidence="3 4" key="1">
    <citation type="submission" date="2018-06" db="EMBL/GenBank/DDBJ databases">
        <authorList>
            <consortium name="Pathogen Informatics"/>
            <person name="Doyle S."/>
        </authorList>
    </citation>
    <scope>NUCLEOTIDE SEQUENCE [LARGE SCALE GENOMIC DNA]</scope>
    <source>
        <strain evidence="3 4">NCTC13184</strain>
    </source>
</reference>
<evidence type="ECO:0000256" key="1">
    <source>
        <dbReference type="ARBA" id="ARBA00009673"/>
    </source>
</evidence>
<keyword evidence="2" id="KW-0694">RNA-binding</keyword>
<dbReference type="PANTHER" id="PTHR10472:SF5">
    <property type="entry name" value="D-AMINOACYL-TRNA DEACYLASE 1"/>
    <property type="match status" value="1"/>
</dbReference>
<proteinExistence type="inferred from homology"/>